<evidence type="ECO:0000259" key="5">
    <source>
        <dbReference type="PROSITE" id="PS50072"/>
    </source>
</evidence>
<evidence type="ECO:0000256" key="1">
    <source>
        <dbReference type="ARBA" id="ARBA00007365"/>
    </source>
</evidence>
<dbReference type="EC" id="5.2.1.8" evidence="4"/>
<dbReference type="RefSeq" id="WP_104829052.1">
    <property type="nucleotide sequence ID" value="NZ_PJCH01000005.1"/>
</dbReference>
<dbReference type="Gene3D" id="2.40.100.10">
    <property type="entry name" value="Cyclophilin-like"/>
    <property type="match status" value="1"/>
</dbReference>
<keyword evidence="4" id="KW-0732">Signal</keyword>
<keyword evidence="7" id="KW-1185">Reference proteome</keyword>
<dbReference type="EMBL" id="PJCH01000005">
    <property type="protein sequence ID" value="PQA87807.1"/>
    <property type="molecule type" value="Genomic_DNA"/>
</dbReference>
<evidence type="ECO:0000256" key="3">
    <source>
        <dbReference type="ARBA" id="ARBA00023235"/>
    </source>
</evidence>
<dbReference type="PANTHER" id="PTHR45625:SF4">
    <property type="entry name" value="PEPTIDYLPROLYL ISOMERASE DOMAIN AND WD REPEAT-CONTAINING PROTEIN 1"/>
    <property type="match status" value="1"/>
</dbReference>
<dbReference type="Proteomes" id="UP000239504">
    <property type="component" value="Unassembled WGS sequence"/>
</dbReference>
<accession>A0A2S7K5M3</accession>
<dbReference type="SUPFAM" id="SSF50891">
    <property type="entry name" value="Cyclophilin-like"/>
    <property type="match status" value="1"/>
</dbReference>
<dbReference type="Pfam" id="PF00160">
    <property type="entry name" value="Pro_isomerase"/>
    <property type="match status" value="1"/>
</dbReference>
<organism evidence="6 7">
    <name type="scientific">Hyphococcus luteus</name>
    <dbReference type="NCBI Taxonomy" id="2058213"/>
    <lineage>
        <taxon>Bacteria</taxon>
        <taxon>Pseudomonadati</taxon>
        <taxon>Pseudomonadota</taxon>
        <taxon>Alphaproteobacteria</taxon>
        <taxon>Parvularculales</taxon>
        <taxon>Parvularculaceae</taxon>
        <taxon>Hyphococcus</taxon>
    </lineage>
</organism>
<dbReference type="GO" id="GO:0003755">
    <property type="term" value="F:peptidyl-prolyl cis-trans isomerase activity"/>
    <property type="evidence" value="ECO:0007669"/>
    <property type="project" value="UniProtKB-UniRule"/>
</dbReference>
<dbReference type="PRINTS" id="PR00153">
    <property type="entry name" value="CSAPPISMRASE"/>
</dbReference>
<gene>
    <name evidence="6" type="ORF">CW354_05490</name>
</gene>
<feature type="domain" description="PPIase cyclophilin-type" evidence="5">
    <location>
        <begin position="43"/>
        <end position="198"/>
    </location>
</feature>
<feature type="chain" id="PRO_5015370724" description="Peptidyl-prolyl cis-trans isomerase" evidence="4">
    <location>
        <begin position="25"/>
        <end position="205"/>
    </location>
</feature>
<proteinExistence type="inferred from homology"/>
<reference evidence="6 7" key="1">
    <citation type="submission" date="2017-12" db="EMBL/GenBank/DDBJ databases">
        <authorList>
            <person name="Hurst M.R.H."/>
        </authorList>
    </citation>
    <scope>NUCLEOTIDE SEQUENCE [LARGE SCALE GENOMIC DNA]</scope>
    <source>
        <strain evidence="6 7">SY-3-19</strain>
    </source>
</reference>
<keyword evidence="2 4" id="KW-0697">Rotamase</keyword>
<dbReference type="PROSITE" id="PS50072">
    <property type="entry name" value="CSA_PPIASE_2"/>
    <property type="match status" value="1"/>
</dbReference>
<evidence type="ECO:0000313" key="6">
    <source>
        <dbReference type="EMBL" id="PQA87807.1"/>
    </source>
</evidence>
<dbReference type="AlphaFoldDB" id="A0A2S7K5M3"/>
<evidence type="ECO:0000256" key="4">
    <source>
        <dbReference type="RuleBase" id="RU363019"/>
    </source>
</evidence>
<dbReference type="GO" id="GO:0006457">
    <property type="term" value="P:protein folding"/>
    <property type="evidence" value="ECO:0007669"/>
    <property type="project" value="InterPro"/>
</dbReference>
<comment type="similarity">
    <text evidence="1 4">Belongs to the cyclophilin-type PPIase family.</text>
</comment>
<dbReference type="PANTHER" id="PTHR45625">
    <property type="entry name" value="PEPTIDYL-PROLYL CIS-TRANS ISOMERASE-RELATED"/>
    <property type="match status" value="1"/>
</dbReference>
<dbReference type="InterPro" id="IPR020892">
    <property type="entry name" value="Cyclophilin-type_PPIase_CS"/>
</dbReference>
<evidence type="ECO:0000313" key="7">
    <source>
        <dbReference type="Proteomes" id="UP000239504"/>
    </source>
</evidence>
<comment type="function">
    <text evidence="4">PPIases accelerate the folding of proteins. It catalyzes the cis-trans isomerization of proline imidic peptide bonds in oligopeptides.</text>
</comment>
<dbReference type="InterPro" id="IPR029000">
    <property type="entry name" value="Cyclophilin-like_dom_sf"/>
</dbReference>
<comment type="caution">
    <text evidence="6">The sequence shown here is derived from an EMBL/GenBank/DDBJ whole genome shotgun (WGS) entry which is preliminary data.</text>
</comment>
<protein>
    <recommendedName>
        <fullName evidence="4">Peptidyl-prolyl cis-trans isomerase</fullName>
        <shortName evidence="4">PPIase</shortName>
        <ecNumber evidence="4">5.2.1.8</ecNumber>
    </recommendedName>
</protein>
<sequence>MKLSTVFRIIMIAGFLGWASSASAAQDAQDETATHAKIQTSKGDIVVELYPEKAPKTVANFLRYATEGKYDRTIFHRVVKGFVIQGGGFSRLLTERGKYDPIPYEGDNGLKNKRGTLAMARSDDPDSAQAQWFINLRDNPKLDHDVTEIGPIYGYTVFGRVVEGMDVADAIGQVETGPKGVFDAEVPVEPVFIERVDPIEWPEAE</sequence>
<dbReference type="InterPro" id="IPR044666">
    <property type="entry name" value="Cyclophilin_A-like"/>
</dbReference>
<dbReference type="OrthoDB" id="9807797at2"/>
<dbReference type="PROSITE" id="PS00170">
    <property type="entry name" value="CSA_PPIASE_1"/>
    <property type="match status" value="1"/>
</dbReference>
<feature type="signal peptide" evidence="4">
    <location>
        <begin position="1"/>
        <end position="24"/>
    </location>
</feature>
<keyword evidence="3 4" id="KW-0413">Isomerase</keyword>
<dbReference type="InterPro" id="IPR002130">
    <property type="entry name" value="Cyclophilin-type_PPIase_dom"/>
</dbReference>
<evidence type="ECO:0000256" key="2">
    <source>
        <dbReference type="ARBA" id="ARBA00023110"/>
    </source>
</evidence>
<comment type="catalytic activity">
    <reaction evidence="4">
        <text>[protein]-peptidylproline (omega=180) = [protein]-peptidylproline (omega=0)</text>
        <dbReference type="Rhea" id="RHEA:16237"/>
        <dbReference type="Rhea" id="RHEA-COMP:10747"/>
        <dbReference type="Rhea" id="RHEA-COMP:10748"/>
        <dbReference type="ChEBI" id="CHEBI:83833"/>
        <dbReference type="ChEBI" id="CHEBI:83834"/>
        <dbReference type="EC" id="5.2.1.8"/>
    </reaction>
</comment>
<name>A0A2S7K5M3_9PROT</name>